<gene>
    <name evidence="1" type="ORF">ETSY1_00200</name>
</gene>
<accession>W4LZP0</accession>
<dbReference type="PANTHER" id="PTHR35340:SF5">
    <property type="entry name" value="ASST-DOMAIN-CONTAINING PROTEIN"/>
    <property type="match status" value="1"/>
</dbReference>
<dbReference type="InterPro" id="IPR011047">
    <property type="entry name" value="Quinoprotein_ADH-like_sf"/>
</dbReference>
<dbReference type="InterPro" id="IPR053143">
    <property type="entry name" value="Arylsulfate_ST"/>
</dbReference>
<evidence type="ECO:0008006" key="3">
    <source>
        <dbReference type="Google" id="ProtNLM"/>
    </source>
</evidence>
<comment type="caution">
    <text evidence="1">The sequence shown here is derived from an EMBL/GenBank/DDBJ whole genome shotgun (WGS) entry which is preliminary data.</text>
</comment>
<dbReference type="AlphaFoldDB" id="W4LZP0"/>
<organism evidence="1 2">
    <name type="scientific">Entotheonella factor</name>
    <dbReference type="NCBI Taxonomy" id="1429438"/>
    <lineage>
        <taxon>Bacteria</taxon>
        <taxon>Pseudomonadati</taxon>
        <taxon>Nitrospinota/Tectimicrobiota group</taxon>
        <taxon>Candidatus Tectimicrobiota</taxon>
        <taxon>Candidatus Entotheonellia</taxon>
        <taxon>Candidatus Entotheonellales</taxon>
        <taxon>Candidatus Entotheonellaceae</taxon>
        <taxon>Candidatus Entotheonella</taxon>
    </lineage>
</organism>
<dbReference type="Pfam" id="PF14269">
    <property type="entry name" value="Arylsulfotran_2"/>
    <property type="match status" value="1"/>
</dbReference>
<dbReference type="InterPro" id="IPR039535">
    <property type="entry name" value="ASST-like"/>
</dbReference>
<dbReference type="SUPFAM" id="SSF50998">
    <property type="entry name" value="Quinoprotein alcohol dehydrogenase-like"/>
    <property type="match status" value="1"/>
</dbReference>
<keyword evidence="2" id="KW-1185">Reference proteome</keyword>
<proteinExistence type="predicted"/>
<evidence type="ECO:0000313" key="2">
    <source>
        <dbReference type="Proteomes" id="UP000019141"/>
    </source>
</evidence>
<dbReference type="Proteomes" id="UP000019141">
    <property type="component" value="Unassembled WGS sequence"/>
</dbReference>
<sequence length="373" mass="42420">MEGMTMHQPGLNVYQPHRACHGYTLFTPMTANTAYLIDMQGAIVHRWSLPGPRVGSYGYLLDNGHLLVNLRTGDERLGFGGRGSRIVELDWEGGVVWDYEEPTLHHDFCRMPNGNTMVLAWERVPDELASVIQGGLPGTEHEDGIWGDCFREITPDRQVVWEWHGYEHLDVKTDHIGPLHRRAEWTHANTCEVLPDGNLLTSFRLLNAIAILDKPSGKVLWQWGQEEIGGQHDPTLLPDGNILLFDNGWYSRRGATSAGSRVIEVDPQTNTVGWTYETLPAWNFFSSFISGAQRLDNGNTLICEGMRGRIFEVTPECNIVWEFVNPFFGYDERWGHANNVFRAYRYDPDFAGFEGKTLAPEKHAWVSRLYMGR</sequence>
<reference evidence="1 2" key="1">
    <citation type="journal article" date="2014" name="Nature">
        <title>An environmental bacterial taxon with a large and distinct metabolic repertoire.</title>
        <authorList>
            <person name="Wilson M.C."/>
            <person name="Mori T."/>
            <person name="Ruckert C."/>
            <person name="Uria A.R."/>
            <person name="Helf M.J."/>
            <person name="Takada K."/>
            <person name="Gernert C."/>
            <person name="Steffens U.A."/>
            <person name="Heycke N."/>
            <person name="Schmitt S."/>
            <person name="Rinke C."/>
            <person name="Helfrich E.J."/>
            <person name="Brachmann A.O."/>
            <person name="Gurgui C."/>
            <person name="Wakimoto T."/>
            <person name="Kracht M."/>
            <person name="Crusemann M."/>
            <person name="Hentschel U."/>
            <person name="Abe I."/>
            <person name="Matsunaga S."/>
            <person name="Kalinowski J."/>
            <person name="Takeyama H."/>
            <person name="Piel J."/>
        </authorList>
    </citation>
    <scope>NUCLEOTIDE SEQUENCE [LARGE SCALE GENOMIC DNA]</scope>
    <source>
        <strain evidence="2">TSY1</strain>
    </source>
</reference>
<dbReference type="HOGENOM" id="CLU_756538_0_0_7"/>
<evidence type="ECO:0000313" key="1">
    <source>
        <dbReference type="EMBL" id="ETX03390.1"/>
    </source>
</evidence>
<dbReference type="PANTHER" id="PTHR35340">
    <property type="entry name" value="PQQ ENZYME REPEAT PROTEIN-RELATED"/>
    <property type="match status" value="1"/>
</dbReference>
<protein>
    <recommendedName>
        <fullName evidence="3">Aryl sulfotransferase</fullName>
    </recommendedName>
</protein>
<name>W4LZP0_ENTF1</name>
<dbReference type="EMBL" id="AZHW01000053">
    <property type="protein sequence ID" value="ETX03390.1"/>
    <property type="molecule type" value="Genomic_DNA"/>
</dbReference>